<evidence type="ECO:0000313" key="1">
    <source>
        <dbReference type="EMBL" id="MBB2149158.1"/>
    </source>
</evidence>
<evidence type="ECO:0000313" key="2">
    <source>
        <dbReference type="Proteomes" id="UP000636110"/>
    </source>
</evidence>
<keyword evidence="2" id="KW-1185">Reference proteome</keyword>
<comment type="caution">
    <text evidence="1">The sequence shown here is derived from an EMBL/GenBank/DDBJ whole genome shotgun (WGS) entry which is preliminary data.</text>
</comment>
<dbReference type="RefSeq" id="WP_182956280.1">
    <property type="nucleotide sequence ID" value="NZ_WNXC01000002.1"/>
</dbReference>
<gene>
    <name evidence="1" type="ORF">GM920_09585</name>
</gene>
<accession>A0ABR6EXK1</accession>
<dbReference type="EMBL" id="WNXC01000002">
    <property type="protein sequence ID" value="MBB2149158.1"/>
    <property type="molecule type" value="Genomic_DNA"/>
</dbReference>
<sequence>MITKSLIQIMLNDGYYSTMNIDPMKHHGYNETIELLTEVLEEIEVECLLRPQDIDKLLDHRNSISKRLYTLEADKRNSMPSVH</sequence>
<dbReference type="Proteomes" id="UP000636110">
    <property type="component" value="Unassembled WGS sequence"/>
</dbReference>
<organism evidence="1 2">
    <name type="scientific">Pedobacter gandavensis</name>
    <dbReference type="NCBI Taxonomy" id="2679963"/>
    <lineage>
        <taxon>Bacteria</taxon>
        <taxon>Pseudomonadati</taxon>
        <taxon>Bacteroidota</taxon>
        <taxon>Sphingobacteriia</taxon>
        <taxon>Sphingobacteriales</taxon>
        <taxon>Sphingobacteriaceae</taxon>
        <taxon>Pedobacter</taxon>
    </lineage>
</organism>
<reference evidence="1 2" key="1">
    <citation type="submission" date="2019-11" db="EMBL/GenBank/DDBJ databases">
        <title>Description of Pedobacter sp. LMG 31462T.</title>
        <authorList>
            <person name="Carlier A."/>
            <person name="Qi S."/>
            <person name="Vandamme P."/>
        </authorList>
    </citation>
    <scope>NUCLEOTIDE SEQUENCE [LARGE SCALE GENOMIC DNA]</scope>
    <source>
        <strain evidence="1 2">LMG 31462</strain>
    </source>
</reference>
<protein>
    <submittedName>
        <fullName evidence="1">Uncharacterized protein</fullName>
    </submittedName>
</protein>
<name>A0ABR6EXK1_9SPHI</name>
<proteinExistence type="predicted"/>